<keyword evidence="2" id="KW-1185">Reference proteome</keyword>
<dbReference type="OrthoDB" id="1743497at2759"/>
<dbReference type="EMBL" id="PKPP01003320">
    <property type="protein sequence ID" value="PWA70009.1"/>
    <property type="molecule type" value="Genomic_DNA"/>
</dbReference>
<evidence type="ECO:0000313" key="1">
    <source>
        <dbReference type="EMBL" id="PWA70009.1"/>
    </source>
</evidence>
<organism evidence="1 2">
    <name type="scientific">Artemisia annua</name>
    <name type="common">Sweet wormwood</name>
    <dbReference type="NCBI Taxonomy" id="35608"/>
    <lineage>
        <taxon>Eukaryota</taxon>
        <taxon>Viridiplantae</taxon>
        <taxon>Streptophyta</taxon>
        <taxon>Embryophyta</taxon>
        <taxon>Tracheophyta</taxon>
        <taxon>Spermatophyta</taxon>
        <taxon>Magnoliopsida</taxon>
        <taxon>eudicotyledons</taxon>
        <taxon>Gunneridae</taxon>
        <taxon>Pentapetalae</taxon>
        <taxon>asterids</taxon>
        <taxon>campanulids</taxon>
        <taxon>Asterales</taxon>
        <taxon>Asteraceae</taxon>
        <taxon>Asteroideae</taxon>
        <taxon>Anthemideae</taxon>
        <taxon>Artemisiinae</taxon>
        <taxon>Artemisia</taxon>
    </lineage>
</organism>
<sequence>MNHIECGVFAMIHIESYIGQAASKWDVGLCAESEKQKSMLKHMRFKIATKILLHEENVQAQKMYDLAISFQNEYDDATRISIIVDAIRNRGQRESQE</sequence>
<accession>A0A2U1N930</accession>
<dbReference type="AlphaFoldDB" id="A0A2U1N930"/>
<protein>
    <recommendedName>
        <fullName evidence="3">Ulp1 protease family, C-terminal catalytic domain-containing protein</fullName>
    </recommendedName>
</protein>
<name>A0A2U1N930_ARTAN</name>
<evidence type="ECO:0000313" key="2">
    <source>
        <dbReference type="Proteomes" id="UP000245207"/>
    </source>
</evidence>
<gene>
    <name evidence="1" type="ORF">CTI12_AA293640</name>
</gene>
<evidence type="ECO:0008006" key="3">
    <source>
        <dbReference type="Google" id="ProtNLM"/>
    </source>
</evidence>
<proteinExistence type="predicted"/>
<reference evidence="1 2" key="1">
    <citation type="journal article" date="2018" name="Mol. Plant">
        <title>The genome of Artemisia annua provides insight into the evolution of Asteraceae family and artemisinin biosynthesis.</title>
        <authorList>
            <person name="Shen Q."/>
            <person name="Zhang L."/>
            <person name="Liao Z."/>
            <person name="Wang S."/>
            <person name="Yan T."/>
            <person name="Shi P."/>
            <person name="Liu M."/>
            <person name="Fu X."/>
            <person name="Pan Q."/>
            <person name="Wang Y."/>
            <person name="Lv Z."/>
            <person name="Lu X."/>
            <person name="Zhang F."/>
            <person name="Jiang W."/>
            <person name="Ma Y."/>
            <person name="Chen M."/>
            <person name="Hao X."/>
            <person name="Li L."/>
            <person name="Tang Y."/>
            <person name="Lv G."/>
            <person name="Zhou Y."/>
            <person name="Sun X."/>
            <person name="Brodelius P.E."/>
            <person name="Rose J.K.C."/>
            <person name="Tang K."/>
        </authorList>
    </citation>
    <scope>NUCLEOTIDE SEQUENCE [LARGE SCALE GENOMIC DNA]</scope>
    <source>
        <strain evidence="2">cv. Huhao1</strain>
        <tissue evidence="1">Leaf</tissue>
    </source>
</reference>
<comment type="caution">
    <text evidence="1">The sequence shown here is derived from an EMBL/GenBank/DDBJ whole genome shotgun (WGS) entry which is preliminary data.</text>
</comment>
<dbReference type="Proteomes" id="UP000245207">
    <property type="component" value="Unassembled WGS sequence"/>
</dbReference>